<proteinExistence type="predicted"/>
<dbReference type="EMBL" id="CZDF01000166">
    <property type="protein sequence ID" value="CUR33972.1"/>
    <property type="molecule type" value="Genomic_DNA"/>
</dbReference>
<dbReference type="Proteomes" id="UP000184315">
    <property type="component" value="Unassembled WGS sequence"/>
</dbReference>
<organism evidence="1 2">
    <name type="scientific">Planktothrix tepida PCC 9214</name>
    <dbReference type="NCBI Taxonomy" id="671072"/>
    <lineage>
        <taxon>Bacteria</taxon>
        <taxon>Bacillati</taxon>
        <taxon>Cyanobacteriota</taxon>
        <taxon>Cyanophyceae</taxon>
        <taxon>Oscillatoriophycideae</taxon>
        <taxon>Oscillatoriales</taxon>
        <taxon>Microcoleaceae</taxon>
        <taxon>Planktothrix</taxon>
    </lineage>
</organism>
<reference evidence="2" key="1">
    <citation type="submission" date="2015-10" db="EMBL/GenBank/DDBJ databases">
        <authorList>
            <person name="Regsiter A."/>
            <person name="william w."/>
        </authorList>
    </citation>
    <scope>NUCLEOTIDE SEQUENCE [LARGE SCALE GENOMIC DNA]</scope>
</reference>
<accession>A0A1J1LPX8</accession>
<evidence type="ECO:0000313" key="2">
    <source>
        <dbReference type="Proteomes" id="UP000184315"/>
    </source>
</evidence>
<sequence length="36" mass="4059">METNHVGDSTFLLITWSVASILRSRINGNLPIHDLH</sequence>
<protein>
    <submittedName>
        <fullName evidence="1">Uncharacterized protein</fullName>
    </submittedName>
</protein>
<dbReference type="AlphaFoldDB" id="A0A1J1LPX8"/>
<name>A0A1J1LPX8_9CYAN</name>
<evidence type="ECO:0000313" key="1">
    <source>
        <dbReference type="EMBL" id="CUR33972.1"/>
    </source>
</evidence>
<gene>
    <name evidence="1" type="ORF">PL921460081</name>
</gene>
<keyword evidence="2" id="KW-1185">Reference proteome</keyword>